<dbReference type="AlphaFoldDB" id="A0A401L1V7"/>
<reference evidence="2 3" key="1">
    <citation type="submission" date="2016-09" db="EMBL/GenBank/DDBJ databases">
        <title>Aspergillus awamori IFM 58123T.</title>
        <authorList>
            <person name="Kusuya Y."/>
            <person name="Shimizu M."/>
            <person name="Takahashi H."/>
            <person name="Yaguchi T."/>
        </authorList>
    </citation>
    <scope>NUCLEOTIDE SEQUENCE [LARGE SCALE GENOMIC DNA]</scope>
    <source>
        <strain evidence="2 3">IFM 58123</strain>
    </source>
</reference>
<name>A0A401L1V7_ASPAW</name>
<evidence type="ECO:0000313" key="3">
    <source>
        <dbReference type="Proteomes" id="UP000286921"/>
    </source>
</evidence>
<evidence type="ECO:0008006" key="4">
    <source>
        <dbReference type="Google" id="ProtNLM"/>
    </source>
</evidence>
<feature type="region of interest" description="Disordered" evidence="1">
    <location>
        <begin position="1"/>
        <end position="82"/>
    </location>
</feature>
<protein>
    <recommendedName>
        <fullName evidence="4">BED-type domain-containing protein</fullName>
    </recommendedName>
</protein>
<feature type="compositionally biased region" description="Polar residues" evidence="1">
    <location>
        <begin position="68"/>
        <end position="77"/>
    </location>
</feature>
<dbReference type="EMBL" id="BDHI01000021">
    <property type="protein sequence ID" value="GCB25497.1"/>
    <property type="molecule type" value="Genomic_DNA"/>
</dbReference>
<evidence type="ECO:0000256" key="1">
    <source>
        <dbReference type="SAM" id="MobiDB-lite"/>
    </source>
</evidence>
<comment type="caution">
    <text evidence="2">The sequence shown here is derived from an EMBL/GenBank/DDBJ whole genome shotgun (WGS) entry which is preliminary data.</text>
</comment>
<accession>A0A401L1V7</accession>
<dbReference type="Proteomes" id="UP000286921">
    <property type="component" value="Unassembled WGS sequence"/>
</dbReference>
<keyword evidence="3" id="KW-1185">Reference proteome</keyword>
<organism evidence="2 3">
    <name type="scientific">Aspergillus awamori</name>
    <name type="common">Black koji mold</name>
    <dbReference type="NCBI Taxonomy" id="105351"/>
    <lineage>
        <taxon>Eukaryota</taxon>
        <taxon>Fungi</taxon>
        <taxon>Dikarya</taxon>
        <taxon>Ascomycota</taxon>
        <taxon>Pezizomycotina</taxon>
        <taxon>Eurotiomycetes</taxon>
        <taxon>Eurotiomycetidae</taxon>
        <taxon>Eurotiales</taxon>
        <taxon>Aspergillaceae</taxon>
        <taxon>Aspergillus</taxon>
    </lineage>
</organism>
<sequence>MIDYRLLNDGSDSEAPTEARIFKRPRLNKPKESREPITSDDSVSQLDQSRSSPVESLQQDGFPEWDSSEISQHSTPSLPRGRPQNDLLWAQFIVSPLPGKVWSRRGAKAPVQDRKIQCKRCNWQTSDSARATSTSNIRIQLAKHGVVLKNSKNVENSDDIKQQSINGLFRKRTEMEASKRLEQNMIRWTVLDNMAFMAIESPAFQQIFKDILWEATNCSPIGWPVGQLLGCNCLLSVD</sequence>
<gene>
    <name evidence="2" type="ORF">AAWM_08382</name>
</gene>
<proteinExistence type="predicted"/>
<evidence type="ECO:0000313" key="2">
    <source>
        <dbReference type="EMBL" id="GCB25497.1"/>
    </source>
</evidence>
<feature type="compositionally biased region" description="Polar residues" evidence="1">
    <location>
        <begin position="39"/>
        <end position="59"/>
    </location>
</feature>